<dbReference type="OrthoDB" id="3204157at2759"/>
<accession>A0A2H3ERB6</accession>
<reference evidence="2" key="1">
    <citation type="journal article" date="2017" name="Nat. Ecol. Evol.">
        <title>Genome expansion and lineage-specific genetic innovations in the forest pathogenic fungi Armillaria.</title>
        <authorList>
            <person name="Sipos G."/>
            <person name="Prasanna A.N."/>
            <person name="Walter M.C."/>
            <person name="O'Connor E."/>
            <person name="Balint B."/>
            <person name="Krizsan K."/>
            <person name="Kiss B."/>
            <person name="Hess J."/>
            <person name="Varga T."/>
            <person name="Slot J."/>
            <person name="Riley R."/>
            <person name="Boka B."/>
            <person name="Rigling D."/>
            <person name="Barry K."/>
            <person name="Lee J."/>
            <person name="Mihaltcheva S."/>
            <person name="LaButti K."/>
            <person name="Lipzen A."/>
            <person name="Waldron R."/>
            <person name="Moloney N.M."/>
            <person name="Sperisen C."/>
            <person name="Kredics L."/>
            <person name="Vagvoelgyi C."/>
            <person name="Patrignani A."/>
            <person name="Fitzpatrick D."/>
            <person name="Nagy I."/>
            <person name="Doyle S."/>
            <person name="Anderson J.B."/>
            <person name="Grigoriev I.V."/>
            <person name="Gueldener U."/>
            <person name="Muensterkoetter M."/>
            <person name="Nagy L.G."/>
        </authorList>
    </citation>
    <scope>NUCLEOTIDE SEQUENCE [LARGE SCALE GENOMIC DNA]</scope>
    <source>
        <strain evidence="2">Ar21-2</strain>
    </source>
</reference>
<feature type="non-terminal residue" evidence="1">
    <location>
        <position position="1"/>
    </location>
</feature>
<evidence type="ECO:0000313" key="2">
    <source>
        <dbReference type="Proteomes" id="UP000217790"/>
    </source>
</evidence>
<keyword evidence="2" id="KW-1185">Reference proteome</keyword>
<evidence type="ECO:0000313" key="1">
    <source>
        <dbReference type="EMBL" id="PBL03098.1"/>
    </source>
</evidence>
<dbReference type="Proteomes" id="UP000217790">
    <property type="component" value="Unassembled WGS sequence"/>
</dbReference>
<feature type="non-terminal residue" evidence="1">
    <location>
        <position position="71"/>
    </location>
</feature>
<gene>
    <name evidence="1" type="ORF">ARMGADRAFT_905969</name>
</gene>
<dbReference type="OMA" id="FLLMIHE"/>
<evidence type="ECO:0008006" key="3">
    <source>
        <dbReference type="Google" id="ProtNLM"/>
    </source>
</evidence>
<dbReference type="AlphaFoldDB" id="A0A2H3ERB6"/>
<proteinExistence type="predicted"/>
<name>A0A2H3ERB6_ARMGA</name>
<dbReference type="InParanoid" id="A0A2H3ERB6"/>
<sequence length="71" mass="7994">RPPEVWFADGNIIVQTELTQFRVYRGILAANSPVLNDILSLSLPDENDMAGDCPVVHFHSPKDMVHFLKAF</sequence>
<protein>
    <recommendedName>
        <fullName evidence="3">BTB domain-containing protein</fullName>
    </recommendedName>
</protein>
<dbReference type="EMBL" id="KZ293644">
    <property type="protein sequence ID" value="PBL03098.1"/>
    <property type="molecule type" value="Genomic_DNA"/>
</dbReference>
<dbReference type="STRING" id="47427.A0A2H3ERB6"/>
<organism evidence="1 2">
    <name type="scientific">Armillaria gallica</name>
    <name type="common">Bulbous honey fungus</name>
    <name type="synonym">Armillaria bulbosa</name>
    <dbReference type="NCBI Taxonomy" id="47427"/>
    <lineage>
        <taxon>Eukaryota</taxon>
        <taxon>Fungi</taxon>
        <taxon>Dikarya</taxon>
        <taxon>Basidiomycota</taxon>
        <taxon>Agaricomycotina</taxon>
        <taxon>Agaricomycetes</taxon>
        <taxon>Agaricomycetidae</taxon>
        <taxon>Agaricales</taxon>
        <taxon>Marasmiineae</taxon>
        <taxon>Physalacriaceae</taxon>
        <taxon>Armillaria</taxon>
    </lineage>
</organism>